<dbReference type="EnsemblMetazoa" id="XM_001602312">
    <property type="protein sequence ID" value="XP_001602362"/>
    <property type="gene ID" value="LOC100118381"/>
</dbReference>
<evidence type="ECO:0000256" key="1">
    <source>
        <dbReference type="SAM" id="MobiDB-lite"/>
    </source>
</evidence>
<sequence length="615" mass="69009">MYRSALLCLLLVSLAHGSIFEKFENYTRIFGFTPDESSNELWRGIIRDCSKKVSFSCIQKNAYSFLDRTFIDRDNITVFEGLSLTRNNLDYDTCSKDACTKDNLVEESNEDKKSRTEDEEGEEEEYLTPLEEVTYALRKKTFKFLATRDYEIQLPRFIAGGASFKISPREIDDSGALIRVDFGNRAVEEQQHGRLFFKKIKKQIQNKLLMALLILILVIKIIKVKFMFIIPFLFGVGTAKKLFLKLLLFLVPAFGHVFKLCSSYYSSTKYHQHHHKIIHHHEHVPVPVPVAKPVYYDHPPSHSHGSSPPYVLDEDFNGYDYAHPHIQYRKDIEELKEWGIEPYDESYDQNGPQAGVIYQGPPGPTTPSGPKSGPPKFPFGVPPQFMANPKPMGPGGFMDKVQLPPHHPQNLAYSGYRPPLPPPPPTNNRPPAIPAASLPVGVVAAPFFGPPKPSIKSPPGLGGTGGDGGGAFSTAQGSYSKPVYQTQQRNDLQQQASAPAPAPAVPVAVPPTRKPYDDQFYGPIVERLDDIFNQMRFVEEPCRERLVCSMYKNPTLYSPNSNIVSNELSRDPQELQQGNTASASSQRFYRYLNAARTGQDGGDCLRSYHCSINTE</sequence>
<dbReference type="PANTHER" id="PTHR21879:SF4">
    <property type="entry name" value="OSIRIS 17, ISOFORM C"/>
    <property type="match status" value="1"/>
</dbReference>
<dbReference type="InParanoid" id="A0A7M7G448"/>
<feature type="chain" id="PRO_5029713882" evidence="3">
    <location>
        <begin position="18"/>
        <end position="615"/>
    </location>
</feature>
<keyword evidence="2" id="KW-1133">Transmembrane helix</keyword>
<gene>
    <name evidence="4" type="primary">100118381</name>
</gene>
<feature type="region of interest" description="Disordered" evidence="1">
    <location>
        <begin position="105"/>
        <end position="124"/>
    </location>
</feature>
<feature type="region of interest" description="Disordered" evidence="1">
    <location>
        <begin position="343"/>
        <end position="433"/>
    </location>
</feature>
<dbReference type="GO" id="GO:0016020">
    <property type="term" value="C:membrane"/>
    <property type="evidence" value="ECO:0007669"/>
    <property type="project" value="TreeGrafter"/>
</dbReference>
<proteinExistence type="predicted"/>
<evidence type="ECO:0000256" key="2">
    <source>
        <dbReference type="SAM" id="Phobius"/>
    </source>
</evidence>
<keyword evidence="2" id="KW-0472">Membrane</keyword>
<evidence type="ECO:0000313" key="4">
    <source>
        <dbReference type="EnsemblMetazoa" id="XP_001602362"/>
    </source>
</evidence>
<dbReference type="KEGG" id="nvi:100118381"/>
<dbReference type="Proteomes" id="UP000002358">
    <property type="component" value="Chromosome 4"/>
</dbReference>
<name>A0A7M7G448_NASVI</name>
<keyword evidence="5" id="KW-1185">Reference proteome</keyword>
<feature type="compositionally biased region" description="Basic and acidic residues" evidence="1">
    <location>
        <begin position="105"/>
        <end position="116"/>
    </location>
</feature>
<evidence type="ECO:0000256" key="3">
    <source>
        <dbReference type="SAM" id="SignalP"/>
    </source>
</evidence>
<feature type="compositionally biased region" description="Polar residues" evidence="1">
    <location>
        <begin position="473"/>
        <end position="492"/>
    </location>
</feature>
<feature type="compositionally biased region" description="Gly residues" evidence="1">
    <location>
        <begin position="460"/>
        <end position="471"/>
    </location>
</feature>
<dbReference type="OrthoDB" id="6334967at2759"/>
<evidence type="ECO:0000313" key="5">
    <source>
        <dbReference type="Proteomes" id="UP000002358"/>
    </source>
</evidence>
<dbReference type="Pfam" id="PF07898">
    <property type="entry name" value="DUF1676"/>
    <property type="match status" value="1"/>
</dbReference>
<dbReference type="FunCoup" id="A0A7M7G448">
    <property type="interactions" value="16"/>
</dbReference>
<keyword evidence="3" id="KW-0732">Signal</keyword>
<organism evidence="4 5">
    <name type="scientific">Nasonia vitripennis</name>
    <name type="common">Parasitic wasp</name>
    <dbReference type="NCBI Taxonomy" id="7425"/>
    <lineage>
        <taxon>Eukaryota</taxon>
        <taxon>Metazoa</taxon>
        <taxon>Ecdysozoa</taxon>
        <taxon>Arthropoda</taxon>
        <taxon>Hexapoda</taxon>
        <taxon>Insecta</taxon>
        <taxon>Pterygota</taxon>
        <taxon>Neoptera</taxon>
        <taxon>Endopterygota</taxon>
        <taxon>Hymenoptera</taxon>
        <taxon>Apocrita</taxon>
        <taxon>Proctotrupomorpha</taxon>
        <taxon>Chalcidoidea</taxon>
        <taxon>Pteromalidae</taxon>
        <taxon>Pteromalinae</taxon>
        <taxon>Nasonia</taxon>
    </lineage>
</organism>
<dbReference type="PANTHER" id="PTHR21879">
    <property type="entry name" value="FI03362P-RELATED-RELATED"/>
    <property type="match status" value="1"/>
</dbReference>
<dbReference type="OMA" id="CIQKNAY"/>
<feature type="compositionally biased region" description="Pro residues" evidence="1">
    <location>
        <begin position="500"/>
        <end position="513"/>
    </location>
</feature>
<keyword evidence="2" id="KW-0812">Transmembrane</keyword>
<feature type="compositionally biased region" description="Pro residues" evidence="1">
    <location>
        <begin position="418"/>
        <end position="433"/>
    </location>
</feature>
<feature type="transmembrane region" description="Helical" evidence="2">
    <location>
        <begin position="208"/>
        <end position="234"/>
    </location>
</feature>
<protein>
    <submittedName>
        <fullName evidence="4">Uncharacterized protein</fullName>
    </submittedName>
</protein>
<feature type="region of interest" description="Disordered" evidence="1">
    <location>
        <begin position="451"/>
        <end position="516"/>
    </location>
</feature>
<feature type="compositionally biased region" description="Pro residues" evidence="1">
    <location>
        <begin position="361"/>
        <end position="381"/>
    </location>
</feature>
<reference evidence="4" key="1">
    <citation type="submission" date="2021-01" db="UniProtKB">
        <authorList>
            <consortium name="EnsemblMetazoa"/>
        </authorList>
    </citation>
    <scope>IDENTIFICATION</scope>
</reference>
<accession>A0A7M7G448</accession>
<dbReference type="AlphaFoldDB" id="A0A7M7G448"/>
<dbReference type="InterPro" id="IPR012464">
    <property type="entry name" value="DUF1676"/>
</dbReference>
<feature type="signal peptide" evidence="3">
    <location>
        <begin position="1"/>
        <end position="17"/>
    </location>
</feature>